<organism evidence="4 5">
    <name type="scientific">Dissostichus mawsoni</name>
    <name type="common">Antarctic cod</name>
    <dbReference type="NCBI Taxonomy" id="36200"/>
    <lineage>
        <taxon>Eukaryota</taxon>
        <taxon>Metazoa</taxon>
        <taxon>Chordata</taxon>
        <taxon>Craniata</taxon>
        <taxon>Vertebrata</taxon>
        <taxon>Euteleostomi</taxon>
        <taxon>Actinopterygii</taxon>
        <taxon>Neopterygii</taxon>
        <taxon>Teleostei</taxon>
        <taxon>Neoteleostei</taxon>
        <taxon>Acanthomorphata</taxon>
        <taxon>Eupercaria</taxon>
        <taxon>Perciformes</taxon>
        <taxon>Notothenioidei</taxon>
        <taxon>Nototheniidae</taxon>
        <taxon>Dissostichus</taxon>
    </lineage>
</organism>
<evidence type="ECO:0000259" key="3">
    <source>
        <dbReference type="PROSITE" id="PS50137"/>
    </source>
</evidence>
<dbReference type="Pfam" id="PF00035">
    <property type="entry name" value="dsrm"/>
    <property type="match status" value="1"/>
</dbReference>
<feature type="domain" description="DRBM" evidence="3">
    <location>
        <begin position="32"/>
        <end position="100"/>
    </location>
</feature>
<dbReference type="InterPro" id="IPR044445">
    <property type="entry name" value="DHX9_DSRM_1"/>
</dbReference>
<keyword evidence="5" id="KW-1185">Reference proteome</keyword>
<dbReference type="FunFam" id="3.30.160.20:FF:000026">
    <property type="entry name" value="ATP-dependent RNA helicase A"/>
    <property type="match status" value="1"/>
</dbReference>
<evidence type="ECO:0000256" key="1">
    <source>
        <dbReference type="PROSITE-ProRule" id="PRU00266"/>
    </source>
</evidence>
<feature type="non-terminal residue" evidence="4">
    <location>
        <position position="1"/>
    </location>
</feature>
<dbReference type="InterPro" id="IPR014720">
    <property type="entry name" value="dsRBD_dom"/>
</dbReference>
<name>A0A7J5ZBA0_DISMA</name>
<gene>
    <name evidence="4" type="ORF">F7725_010859</name>
</gene>
<accession>A0A7J5ZBA0</accession>
<dbReference type="Gene3D" id="3.30.160.20">
    <property type="match status" value="1"/>
</dbReference>
<evidence type="ECO:0000313" key="4">
    <source>
        <dbReference type="EMBL" id="KAF3857658.1"/>
    </source>
</evidence>
<protein>
    <recommendedName>
        <fullName evidence="3">DRBM domain-containing protein</fullName>
    </recommendedName>
</protein>
<keyword evidence="1" id="KW-0694">RNA-binding</keyword>
<dbReference type="CDD" id="cd19854">
    <property type="entry name" value="DSRM_DHX9_rpt1"/>
    <property type="match status" value="1"/>
</dbReference>
<dbReference type="GO" id="GO:0003725">
    <property type="term" value="F:double-stranded RNA binding"/>
    <property type="evidence" value="ECO:0007669"/>
    <property type="project" value="InterPro"/>
</dbReference>
<dbReference type="SMART" id="SM00358">
    <property type="entry name" value="DSRM"/>
    <property type="match status" value="1"/>
</dbReference>
<feature type="region of interest" description="Disordered" evidence="2">
    <location>
        <begin position="1"/>
        <end position="38"/>
    </location>
</feature>
<dbReference type="OrthoDB" id="5600252at2759"/>
<evidence type="ECO:0000256" key="2">
    <source>
        <dbReference type="SAM" id="MobiDB-lite"/>
    </source>
</evidence>
<dbReference type="SUPFAM" id="SSF54768">
    <property type="entry name" value="dsRNA-binding domain-like"/>
    <property type="match status" value="1"/>
</dbReference>
<proteinExistence type="predicted"/>
<reference evidence="4 5" key="1">
    <citation type="submission" date="2020-03" db="EMBL/GenBank/DDBJ databases">
        <title>Dissostichus mawsoni Genome sequencing and assembly.</title>
        <authorList>
            <person name="Park H."/>
        </authorList>
    </citation>
    <scope>NUCLEOTIDE SEQUENCE [LARGE SCALE GENOMIC DNA]</scope>
    <source>
        <strain evidence="4">DM0001</strain>
        <tissue evidence="4">Muscle</tissue>
    </source>
</reference>
<dbReference type="EMBL" id="JAAKFY010000004">
    <property type="protein sequence ID" value="KAF3857658.1"/>
    <property type="molecule type" value="Genomic_DNA"/>
</dbReference>
<feature type="compositionally biased region" description="Basic and acidic residues" evidence="2">
    <location>
        <begin position="18"/>
        <end position="38"/>
    </location>
</feature>
<sequence>MTAEEPHRNRKQTLQRQLEGKLEPGPSDHHGGHQERAVRLVREEKLTPNYDIRAAGNKNRQKFLCEVRVDSFSYIGMGNSSNKKDAQTNAARDFVNFLVRSGEMSAAEVPAPGVSATITR</sequence>
<comment type="caution">
    <text evidence="4">The sequence shown here is derived from an EMBL/GenBank/DDBJ whole genome shotgun (WGS) entry which is preliminary data.</text>
</comment>
<dbReference type="PROSITE" id="PS50137">
    <property type="entry name" value="DS_RBD"/>
    <property type="match status" value="1"/>
</dbReference>
<dbReference type="Proteomes" id="UP000518266">
    <property type="component" value="Unassembled WGS sequence"/>
</dbReference>
<dbReference type="AlphaFoldDB" id="A0A7J5ZBA0"/>
<evidence type="ECO:0000313" key="5">
    <source>
        <dbReference type="Proteomes" id="UP000518266"/>
    </source>
</evidence>